<evidence type="ECO:0000259" key="6">
    <source>
        <dbReference type="PROSITE" id="PS50865"/>
    </source>
</evidence>
<dbReference type="InterPro" id="IPR002893">
    <property type="entry name" value="Znf_MYND"/>
</dbReference>
<accession>A0AAD2K4B0</accession>
<keyword evidence="1" id="KW-0479">Metal-binding</keyword>
<keyword evidence="8" id="KW-1185">Reference proteome</keyword>
<dbReference type="Pfam" id="PF01753">
    <property type="entry name" value="zf-MYND"/>
    <property type="match status" value="1"/>
</dbReference>
<sequence length="355" mass="39539">MYSPDGGMTVTPRMRELISRPGKLKSMEGGQELRDLYRAGSIDMDPFKFSRFGFHVFTGTLELVKEAVENGTAPDLAGYETAYQTSYASLVALGSQRFRDGPPQSGKHLETLKYLLSKGLPPDGEDIVGYTAVHHLASSPEPRDELLRCLLENGANVDHQNRYGEASSVASVSDNRIDTHGYCRVARYCSVDCQRSAWPTHKRTCNPFSHSNTVVLMPHYHAYNNTIPTADLTRRAMGYPSEAEAWSKNKMRGAHAPKKVDKESKSITIKVQVPWNFQGDLEASKKSSGDLLVYTKKRDFACTIRKRDAPAEYDRIAAVVREKGVGGAKAYFAAELESRDRLVVKVTEVLAEQPW</sequence>
<proteinExistence type="predicted"/>
<dbReference type="EMBL" id="CAVNYO010000421">
    <property type="protein sequence ID" value="CAK5277976.1"/>
    <property type="molecule type" value="Genomic_DNA"/>
</dbReference>
<organism evidence="7 8">
    <name type="scientific">Mycena citricolor</name>
    <dbReference type="NCBI Taxonomy" id="2018698"/>
    <lineage>
        <taxon>Eukaryota</taxon>
        <taxon>Fungi</taxon>
        <taxon>Dikarya</taxon>
        <taxon>Basidiomycota</taxon>
        <taxon>Agaricomycotina</taxon>
        <taxon>Agaricomycetes</taxon>
        <taxon>Agaricomycetidae</taxon>
        <taxon>Agaricales</taxon>
        <taxon>Marasmiineae</taxon>
        <taxon>Mycenaceae</taxon>
        <taxon>Mycena</taxon>
    </lineage>
</organism>
<evidence type="ECO:0000256" key="2">
    <source>
        <dbReference type="ARBA" id="ARBA00022771"/>
    </source>
</evidence>
<dbReference type="AlphaFoldDB" id="A0AAD2K4B0"/>
<dbReference type="InterPro" id="IPR002110">
    <property type="entry name" value="Ankyrin_rpt"/>
</dbReference>
<keyword evidence="3" id="KW-0862">Zinc</keyword>
<evidence type="ECO:0000313" key="8">
    <source>
        <dbReference type="Proteomes" id="UP001295794"/>
    </source>
</evidence>
<keyword evidence="4" id="KW-0040">ANK repeat</keyword>
<dbReference type="SUPFAM" id="SSF48403">
    <property type="entry name" value="Ankyrin repeat"/>
    <property type="match status" value="1"/>
</dbReference>
<evidence type="ECO:0000256" key="3">
    <source>
        <dbReference type="ARBA" id="ARBA00022833"/>
    </source>
</evidence>
<gene>
    <name evidence="7" type="ORF">MYCIT1_LOCUS27164</name>
</gene>
<evidence type="ECO:0000313" key="7">
    <source>
        <dbReference type="EMBL" id="CAK5277976.1"/>
    </source>
</evidence>
<protein>
    <recommendedName>
        <fullName evidence="6">MYND-type domain-containing protein</fullName>
    </recommendedName>
</protein>
<dbReference type="Gene3D" id="1.25.40.20">
    <property type="entry name" value="Ankyrin repeat-containing domain"/>
    <property type="match status" value="1"/>
</dbReference>
<name>A0AAD2K4B0_9AGAR</name>
<evidence type="ECO:0000256" key="1">
    <source>
        <dbReference type="ARBA" id="ARBA00022723"/>
    </source>
</evidence>
<feature type="domain" description="MYND-type" evidence="6">
    <location>
        <begin position="183"/>
        <end position="205"/>
    </location>
</feature>
<dbReference type="InterPro" id="IPR036770">
    <property type="entry name" value="Ankyrin_rpt-contain_sf"/>
</dbReference>
<dbReference type="PROSITE" id="PS50088">
    <property type="entry name" value="ANK_REPEAT"/>
    <property type="match status" value="1"/>
</dbReference>
<dbReference type="Proteomes" id="UP001295794">
    <property type="component" value="Unassembled WGS sequence"/>
</dbReference>
<dbReference type="SUPFAM" id="SSF144232">
    <property type="entry name" value="HIT/MYND zinc finger-like"/>
    <property type="match status" value="1"/>
</dbReference>
<evidence type="ECO:0000256" key="5">
    <source>
        <dbReference type="PROSITE-ProRule" id="PRU00134"/>
    </source>
</evidence>
<dbReference type="Gene3D" id="6.10.140.2220">
    <property type="match status" value="1"/>
</dbReference>
<keyword evidence="2 5" id="KW-0863">Zinc-finger</keyword>
<feature type="repeat" description="ANK" evidence="4">
    <location>
        <begin position="128"/>
        <end position="162"/>
    </location>
</feature>
<dbReference type="PROSITE" id="PS50865">
    <property type="entry name" value="ZF_MYND_2"/>
    <property type="match status" value="1"/>
</dbReference>
<comment type="caution">
    <text evidence="7">The sequence shown here is derived from an EMBL/GenBank/DDBJ whole genome shotgun (WGS) entry which is preliminary data.</text>
</comment>
<evidence type="ECO:0000256" key="4">
    <source>
        <dbReference type="PROSITE-ProRule" id="PRU00023"/>
    </source>
</evidence>
<dbReference type="GO" id="GO:0008270">
    <property type="term" value="F:zinc ion binding"/>
    <property type="evidence" value="ECO:0007669"/>
    <property type="project" value="UniProtKB-KW"/>
</dbReference>
<reference evidence="7" key="1">
    <citation type="submission" date="2023-11" db="EMBL/GenBank/DDBJ databases">
        <authorList>
            <person name="De Vega J J."/>
            <person name="De Vega J J."/>
        </authorList>
    </citation>
    <scope>NUCLEOTIDE SEQUENCE</scope>
</reference>